<dbReference type="PANTHER" id="PTHR10584">
    <property type="entry name" value="SUGAR KINASE"/>
    <property type="match status" value="1"/>
</dbReference>
<feature type="binding site" evidence="12">
    <location>
        <begin position="37"/>
        <end position="41"/>
    </location>
    <ligand>
        <name>substrate</name>
    </ligand>
</feature>
<dbReference type="OrthoDB" id="9775849at2"/>
<evidence type="ECO:0000259" key="13">
    <source>
        <dbReference type="Pfam" id="PF00294"/>
    </source>
</evidence>
<dbReference type="UniPathway" id="UPA00916">
    <property type="reaction ID" value="UER00889"/>
</dbReference>
<gene>
    <name evidence="12" type="primary">rbsK</name>
    <name evidence="14" type="ORF">X929_03360</name>
</gene>
<dbReference type="InterPro" id="IPR011611">
    <property type="entry name" value="PfkB_dom"/>
</dbReference>
<feature type="binding site" evidence="12">
    <location>
        <position position="262"/>
    </location>
    <ligand>
        <name>substrate</name>
    </ligand>
</feature>
<evidence type="ECO:0000256" key="3">
    <source>
        <dbReference type="ARBA" id="ARBA00016943"/>
    </source>
</evidence>
<dbReference type="HAMAP" id="MF_01987">
    <property type="entry name" value="Ribokinase"/>
    <property type="match status" value="1"/>
</dbReference>
<evidence type="ECO:0000256" key="2">
    <source>
        <dbReference type="ARBA" id="ARBA00012035"/>
    </source>
</evidence>
<comment type="similarity">
    <text evidence="12">Belongs to the carbohydrate kinase PfkB family. Ribokinase subfamily.</text>
</comment>
<evidence type="ECO:0000256" key="8">
    <source>
        <dbReference type="ARBA" id="ARBA00022840"/>
    </source>
</evidence>
<dbReference type="GO" id="GO:0005829">
    <property type="term" value="C:cytosol"/>
    <property type="evidence" value="ECO:0007669"/>
    <property type="project" value="TreeGrafter"/>
</dbReference>
<feature type="binding site" evidence="12">
    <location>
        <begin position="229"/>
        <end position="234"/>
    </location>
    <ligand>
        <name>ATP</name>
        <dbReference type="ChEBI" id="CHEBI:30616"/>
    </ligand>
</feature>
<dbReference type="CDD" id="cd01174">
    <property type="entry name" value="ribokinase"/>
    <property type="match status" value="1"/>
</dbReference>
<evidence type="ECO:0000256" key="1">
    <source>
        <dbReference type="ARBA" id="ARBA00005380"/>
    </source>
</evidence>
<evidence type="ECO:0000256" key="12">
    <source>
        <dbReference type="HAMAP-Rule" id="MF_01987"/>
    </source>
</evidence>
<feature type="binding site" evidence="12">
    <location>
        <position position="138"/>
    </location>
    <ligand>
        <name>substrate</name>
    </ligand>
</feature>
<feature type="binding site" evidence="12">
    <location>
        <begin position="261"/>
        <end position="262"/>
    </location>
    <ligand>
        <name>ATP</name>
        <dbReference type="ChEBI" id="CHEBI:30616"/>
    </ligand>
</feature>
<feature type="domain" description="Carbohydrate kinase PfkB" evidence="13">
    <location>
        <begin position="2"/>
        <end position="304"/>
    </location>
</feature>
<keyword evidence="10 12" id="KW-0630">Potassium</keyword>
<dbReference type="GO" id="GO:0046872">
    <property type="term" value="F:metal ion binding"/>
    <property type="evidence" value="ECO:0007669"/>
    <property type="project" value="UniProtKB-KW"/>
</dbReference>
<feature type="binding site" evidence="12">
    <location>
        <position position="295"/>
    </location>
    <ligand>
        <name>K(+)</name>
        <dbReference type="ChEBI" id="CHEBI:29103"/>
    </ligand>
</feature>
<dbReference type="SUPFAM" id="SSF53613">
    <property type="entry name" value="Ribokinase-like"/>
    <property type="match status" value="1"/>
</dbReference>
<keyword evidence="12" id="KW-0963">Cytoplasm</keyword>
<proteinExistence type="inferred from homology"/>
<keyword evidence="9 12" id="KW-0460">Magnesium</keyword>
<keyword evidence="11 12" id="KW-0119">Carbohydrate metabolism</keyword>
<feature type="binding site" evidence="12">
    <location>
        <position position="258"/>
    </location>
    <ligand>
        <name>K(+)</name>
        <dbReference type="ChEBI" id="CHEBI:29103"/>
    </ligand>
</feature>
<evidence type="ECO:0000256" key="4">
    <source>
        <dbReference type="ARBA" id="ARBA00022679"/>
    </source>
</evidence>
<comment type="caution">
    <text evidence="12">Lacks conserved residue(s) required for the propagation of feature annotation.</text>
</comment>
<keyword evidence="7 12" id="KW-0418">Kinase</keyword>
<dbReference type="PROSITE" id="PS00584">
    <property type="entry name" value="PFKB_KINASES_2"/>
    <property type="match status" value="1"/>
</dbReference>
<keyword evidence="4 12" id="KW-0808">Transferase</keyword>
<feature type="binding site" evidence="12">
    <location>
        <position position="182"/>
    </location>
    <ligand>
        <name>ATP</name>
        <dbReference type="ChEBI" id="CHEBI:30616"/>
    </ligand>
</feature>
<feature type="binding site" evidence="12">
    <location>
        <begin position="9"/>
        <end position="11"/>
    </location>
    <ligand>
        <name>substrate</name>
    </ligand>
</feature>
<dbReference type="InterPro" id="IPR029056">
    <property type="entry name" value="Ribokinase-like"/>
</dbReference>
<feature type="binding site" evidence="12">
    <location>
        <position position="286"/>
    </location>
    <ligand>
        <name>ATP</name>
        <dbReference type="ChEBI" id="CHEBI:30616"/>
    </ligand>
</feature>
<dbReference type="PRINTS" id="PR00990">
    <property type="entry name" value="RIBOKINASE"/>
</dbReference>
<feature type="binding site" evidence="12">
    <location>
        <position position="297"/>
    </location>
    <ligand>
        <name>K(+)</name>
        <dbReference type="ChEBI" id="CHEBI:29103"/>
    </ligand>
</feature>
<keyword evidence="5 12" id="KW-0479">Metal-binding</keyword>
<feature type="active site" description="Proton acceptor" evidence="12">
    <location>
        <position position="262"/>
    </location>
</feature>
<accession>A0A2K1P3C1</accession>
<comment type="subunit">
    <text evidence="12">Homodimer.</text>
</comment>
<dbReference type="Proteomes" id="UP000236434">
    <property type="component" value="Unassembled WGS sequence"/>
</dbReference>
<dbReference type="GO" id="GO:0004747">
    <property type="term" value="F:ribokinase activity"/>
    <property type="evidence" value="ECO:0007669"/>
    <property type="project" value="UniProtKB-UniRule"/>
</dbReference>
<dbReference type="Pfam" id="PF00294">
    <property type="entry name" value="PfkB"/>
    <property type="match status" value="1"/>
</dbReference>
<feature type="binding site" evidence="12">
    <location>
        <position position="292"/>
    </location>
    <ligand>
        <name>K(+)</name>
        <dbReference type="ChEBI" id="CHEBI:29103"/>
    </ligand>
</feature>
<keyword evidence="6 12" id="KW-0547">Nucleotide-binding</keyword>
<dbReference type="Gene3D" id="3.40.1190.20">
    <property type="match status" value="1"/>
</dbReference>
<comment type="caution">
    <text evidence="14">The sequence shown here is derived from an EMBL/GenBank/DDBJ whole genome shotgun (WGS) entry which is preliminary data.</text>
</comment>
<dbReference type="GO" id="GO:0019303">
    <property type="term" value="P:D-ribose catabolic process"/>
    <property type="evidence" value="ECO:0007669"/>
    <property type="project" value="UniProtKB-UniRule"/>
</dbReference>
<dbReference type="RefSeq" id="WP_103066623.1">
    <property type="nucleotide sequence ID" value="NZ_AZRL01000006.1"/>
</dbReference>
<protein>
    <recommendedName>
        <fullName evidence="3 12">Ribokinase</fullName>
        <shortName evidence="12">RK</shortName>
        <ecNumber evidence="2 12">2.7.1.15</ecNumber>
    </recommendedName>
</protein>
<dbReference type="GO" id="GO:0005524">
    <property type="term" value="F:ATP binding"/>
    <property type="evidence" value="ECO:0007669"/>
    <property type="project" value="UniProtKB-UniRule"/>
</dbReference>
<evidence type="ECO:0000256" key="5">
    <source>
        <dbReference type="ARBA" id="ARBA00022723"/>
    </source>
</evidence>
<comment type="similarity">
    <text evidence="1">Belongs to the carbohydrate kinase pfkB family.</text>
</comment>
<dbReference type="PANTHER" id="PTHR10584:SF166">
    <property type="entry name" value="RIBOKINASE"/>
    <property type="match status" value="1"/>
</dbReference>
<comment type="catalytic activity">
    <reaction evidence="12">
        <text>D-ribose + ATP = D-ribose 5-phosphate + ADP + H(+)</text>
        <dbReference type="Rhea" id="RHEA:13697"/>
        <dbReference type="ChEBI" id="CHEBI:15378"/>
        <dbReference type="ChEBI" id="CHEBI:30616"/>
        <dbReference type="ChEBI" id="CHEBI:47013"/>
        <dbReference type="ChEBI" id="CHEBI:78346"/>
        <dbReference type="ChEBI" id="CHEBI:456216"/>
        <dbReference type="EC" id="2.7.1.15"/>
    </reaction>
</comment>
<dbReference type="InterPro" id="IPR002173">
    <property type="entry name" value="Carboh/pur_kinase_PfkB_CS"/>
</dbReference>
<organism evidence="14 15">
    <name type="scientific">Petrotoga olearia DSM 13574</name>
    <dbReference type="NCBI Taxonomy" id="1122955"/>
    <lineage>
        <taxon>Bacteria</taxon>
        <taxon>Thermotogati</taxon>
        <taxon>Thermotogota</taxon>
        <taxon>Thermotogae</taxon>
        <taxon>Petrotogales</taxon>
        <taxon>Petrotogaceae</taxon>
        <taxon>Petrotoga</taxon>
    </lineage>
</organism>
<dbReference type="EC" id="2.7.1.15" evidence="2 12"/>
<reference evidence="14 15" key="1">
    <citation type="submission" date="2013-12" db="EMBL/GenBank/DDBJ databases">
        <title>Comparative genomics of Petrotoga isolates.</title>
        <authorList>
            <person name="Nesbo C.L."/>
            <person name="Charchuk R."/>
            <person name="Chow K."/>
        </authorList>
    </citation>
    <scope>NUCLEOTIDE SEQUENCE [LARGE SCALE GENOMIC DNA]</scope>
    <source>
        <strain evidence="14 15">DSM 13574</strain>
    </source>
</reference>
<comment type="subcellular location">
    <subcellularLocation>
        <location evidence="12">Cytoplasm</location>
    </subcellularLocation>
</comment>
<keyword evidence="8 12" id="KW-0067">ATP-binding</keyword>
<evidence type="ECO:0000256" key="11">
    <source>
        <dbReference type="ARBA" id="ARBA00023277"/>
    </source>
</evidence>
<comment type="function">
    <text evidence="12">Catalyzes the phosphorylation of ribose at O-5 in a reaction requiring ATP and magnesium. The resulting D-ribose-5-phosphate can then be used either for sythesis of nucleotides, histidine, and tryptophan, or as a component of the pentose phosphate pathway.</text>
</comment>
<evidence type="ECO:0000256" key="6">
    <source>
        <dbReference type="ARBA" id="ARBA00022741"/>
    </source>
</evidence>
<comment type="cofactor">
    <cofactor evidence="12">
        <name>Mg(2+)</name>
        <dbReference type="ChEBI" id="CHEBI:18420"/>
    </cofactor>
    <text evidence="12">Requires a divalent cation, most likely magnesium in vivo, as an electrophilic catalyst to aid phosphoryl group transfer. It is the chelate of the metal and the nucleotide that is the actual substrate.</text>
</comment>
<dbReference type="AlphaFoldDB" id="A0A2K1P3C1"/>
<feature type="binding site" evidence="12">
    <location>
        <position position="301"/>
    </location>
    <ligand>
        <name>K(+)</name>
        <dbReference type="ChEBI" id="CHEBI:29103"/>
    </ligand>
</feature>
<feature type="binding site" evidence="12">
    <location>
        <position position="256"/>
    </location>
    <ligand>
        <name>K(+)</name>
        <dbReference type="ChEBI" id="CHEBI:29103"/>
    </ligand>
</feature>
<sequence>MIAVIGSSNMDIVFNVEHFTVPGETQKALSLDFYFGGKGANQAVAAAMLSEKPAYFCSCLGDDEYGNQISQNFKKYKIEGYYVQKNEKTGRAYIEVEKSGENRIIIFSGANDNVDKNKIDKFFDKYGNEIDICLLQNEIPMQSVEYAISKLKEKGITIIYDPAPVGNTKIESLKDIDFLTPNNKEFMFLCEKARETASRQIRIDFDENNLGKSMLEFKRISKVKNLIVKMGDKGVVYIDEAENFGKIEPLKVNAVDSTGAGDVFNGAFAVAFSETKDLQKSLIFANTAAAISVERKGAQSSIPKREEVLKRFL</sequence>
<evidence type="ECO:0000256" key="9">
    <source>
        <dbReference type="ARBA" id="ARBA00022842"/>
    </source>
</evidence>
<dbReference type="InterPro" id="IPR011877">
    <property type="entry name" value="Ribokinase"/>
</dbReference>
<evidence type="ECO:0000313" key="14">
    <source>
        <dbReference type="EMBL" id="PNR97260.1"/>
    </source>
</evidence>
<comment type="pathway">
    <text evidence="12">Carbohydrate metabolism; D-ribose degradation; D-ribose 5-phosphate from beta-D-ribopyranose: step 2/2.</text>
</comment>
<dbReference type="EMBL" id="AZRL01000006">
    <property type="protein sequence ID" value="PNR97260.1"/>
    <property type="molecule type" value="Genomic_DNA"/>
</dbReference>
<evidence type="ECO:0000256" key="10">
    <source>
        <dbReference type="ARBA" id="ARBA00022958"/>
    </source>
</evidence>
<dbReference type="InterPro" id="IPR002139">
    <property type="entry name" value="Ribo/fructo_kinase"/>
</dbReference>
<comment type="activity regulation">
    <text evidence="12">Activated by a monovalent cation that binds near, but not in, the active site. The most likely occupant of the site in vivo is potassium. Ion binding induces a conformational change that may alter substrate affinity.</text>
</comment>
<name>A0A2K1P3C1_9BACT</name>
<evidence type="ECO:0000313" key="15">
    <source>
        <dbReference type="Proteomes" id="UP000236434"/>
    </source>
</evidence>
<evidence type="ECO:0000256" key="7">
    <source>
        <dbReference type="ARBA" id="ARBA00022777"/>
    </source>
</evidence>